<dbReference type="NCBIfam" id="TIGR00442">
    <property type="entry name" value="hisS"/>
    <property type="match status" value="1"/>
</dbReference>
<feature type="binding site" evidence="7">
    <location>
        <position position="127"/>
    </location>
    <ligand>
        <name>L-histidine</name>
        <dbReference type="ChEBI" id="CHEBI:57595"/>
    </ligand>
</feature>
<evidence type="ECO:0000256" key="6">
    <source>
        <dbReference type="HAMAP-Rule" id="MF_00127"/>
    </source>
</evidence>
<dbReference type="InterPro" id="IPR041715">
    <property type="entry name" value="HisRS-like_core"/>
</dbReference>
<dbReference type="GO" id="GO:0006427">
    <property type="term" value="P:histidyl-tRNA aminoacylation"/>
    <property type="evidence" value="ECO:0007669"/>
    <property type="project" value="UniProtKB-UniRule"/>
</dbReference>
<dbReference type="GO" id="GO:0005524">
    <property type="term" value="F:ATP binding"/>
    <property type="evidence" value="ECO:0007669"/>
    <property type="project" value="UniProtKB-UniRule"/>
</dbReference>
<organism evidence="9 10">
    <name type="scientific">Candidatus Iainarchaeum sp</name>
    <dbReference type="NCBI Taxonomy" id="3101447"/>
    <lineage>
        <taxon>Archaea</taxon>
        <taxon>Candidatus Iainarchaeota</taxon>
        <taxon>Candidatus Iainarchaeia</taxon>
        <taxon>Candidatus Iainarchaeales</taxon>
        <taxon>Candidatus Iainarchaeaceae</taxon>
        <taxon>Candidatus Iainarchaeum</taxon>
    </lineage>
</organism>
<dbReference type="EC" id="6.1.1.21" evidence="6"/>
<name>A0A7J4J3W7_9ARCH</name>
<evidence type="ECO:0000256" key="1">
    <source>
        <dbReference type="ARBA" id="ARBA00008226"/>
    </source>
</evidence>
<dbReference type="Proteomes" id="UP000565078">
    <property type="component" value="Unassembled WGS sequence"/>
</dbReference>
<sequence length="419" mass="46940">MAYQNVKGMRDFLPAQAKKKQFIEDLCRAIFEKYGYEPLQTPVVEDFALLAAKGSGGEAIKGEIYYFKDKGEREIGLRYDLTVPLGRVAASNPMLQKPFRRYCISTVYRYDRPQAKRYREFTQADIDIVGAKYVLADFEIIQVAVEVMRGLGFEFSVKVNSRKVFEELALKMGVRKEQVRDAFRSLDKLGKIGAKEVGKELKQKGIDTRILRQIEANSFAQVKDYLKGSESLKELEELLELSGESGYTEVEFDLSLTRGLEYYTGMVMEVSIKGGPSVAGGGRYDNLISLYGGQENPAVGFSFGVDRLYDYLEDTLVIGPNADIFIIILSGEANIPGVKLASALRKTGLGVEVDLMQRNLKKNFEYLEKRGIAFLIVLGENEVKAKKFKLKEMATRKETEFGFGDAPQISGLVKKGGRA</sequence>
<dbReference type="Pfam" id="PF03129">
    <property type="entry name" value="HGTP_anticodon"/>
    <property type="match status" value="1"/>
</dbReference>
<keyword evidence="6" id="KW-0963">Cytoplasm</keyword>
<dbReference type="InterPro" id="IPR004154">
    <property type="entry name" value="Anticodon-bd"/>
</dbReference>
<dbReference type="CDD" id="cd00773">
    <property type="entry name" value="HisRS-like_core"/>
    <property type="match status" value="1"/>
</dbReference>
<accession>A0A7J4J3W7</accession>
<feature type="binding site" evidence="7">
    <location>
        <position position="123"/>
    </location>
    <ligand>
        <name>L-histidine</name>
        <dbReference type="ChEBI" id="CHEBI:57595"/>
    </ligand>
</feature>
<dbReference type="PROSITE" id="PS50862">
    <property type="entry name" value="AA_TRNA_LIGASE_II"/>
    <property type="match status" value="1"/>
</dbReference>
<comment type="caution">
    <text evidence="9">The sequence shown here is derived from an EMBL/GenBank/DDBJ whole genome shotgun (WGS) entry which is preliminary data.</text>
</comment>
<dbReference type="InterPro" id="IPR045864">
    <property type="entry name" value="aa-tRNA-synth_II/BPL/LPL"/>
</dbReference>
<feature type="domain" description="Aminoacyl-transfer RNA synthetases class-II family profile" evidence="8">
    <location>
        <begin position="23"/>
        <end position="336"/>
    </location>
</feature>
<evidence type="ECO:0000313" key="10">
    <source>
        <dbReference type="Proteomes" id="UP000565078"/>
    </source>
</evidence>
<reference evidence="10" key="1">
    <citation type="journal article" date="2020" name="bioRxiv">
        <title>A rank-normalized archaeal taxonomy based on genome phylogeny resolves widespread incomplete and uneven classifications.</title>
        <authorList>
            <person name="Rinke C."/>
            <person name="Chuvochina M."/>
            <person name="Mussig A.J."/>
            <person name="Chaumeil P.-A."/>
            <person name="Waite D.W."/>
            <person name="Whitman W.B."/>
            <person name="Parks D.H."/>
            <person name="Hugenholtz P."/>
        </authorList>
    </citation>
    <scope>NUCLEOTIDE SEQUENCE [LARGE SCALE GENOMIC DNA]</scope>
</reference>
<dbReference type="GO" id="GO:0005737">
    <property type="term" value="C:cytoplasm"/>
    <property type="evidence" value="ECO:0007669"/>
    <property type="project" value="UniProtKB-SubCell"/>
</dbReference>
<feature type="binding site" evidence="7">
    <location>
        <position position="258"/>
    </location>
    <ligand>
        <name>L-histidine</name>
        <dbReference type="ChEBI" id="CHEBI:57595"/>
    </ligand>
</feature>
<comment type="catalytic activity">
    <reaction evidence="5 6">
        <text>tRNA(His) + L-histidine + ATP = L-histidyl-tRNA(His) + AMP + diphosphate + H(+)</text>
        <dbReference type="Rhea" id="RHEA:17313"/>
        <dbReference type="Rhea" id="RHEA-COMP:9665"/>
        <dbReference type="Rhea" id="RHEA-COMP:9689"/>
        <dbReference type="ChEBI" id="CHEBI:15378"/>
        <dbReference type="ChEBI" id="CHEBI:30616"/>
        <dbReference type="ChEBI" id="CHEBI:33019"/>
        <dbReference type="ChEBI" id="CHEBI:57595"/>
        <dbReference type="ChEBI" id="CHEBI:78442"/>
        <dbReference type="ChEBI" id="CHEBI:78527"/>
        <dbReference type="ChEBI" id="CHEBI:456215"/>
        <dbReference type="EC" id="6.1.1.21"/>
    </reaction>
</comment>
<keyword evidence="2 6" id="KW-0547">Nucleotide-binding</keyword>
<comment type="similarity">
    <text evidence="1 6">Belongs to the class-II aminoacyl-tRNA synthetase family.</text>
</comment>
<evidence type="ECO:0000259" key="8">
    <source>
        <dbReference type="PROSITE" id="PS50862"/>
    </source>
</evidence>
<dbReference type="InterPro" id="IPR015807">
    <property type="entry name" value="His-tRNA-ligase"/>
</dbReference>
<dbReference type="SUPFAM" id="SSF55681">
    <property type="entry name" value="Class II aaRS and biotin synthetases"/>
    <property type="match status" value="1"/>
</dbReference>
<evidence type="ECO:0000256" key="5">
    <source>
        <dbReference type="ARBA" id="ARBA00047639"/>
    </source>
</evidence>
<dbReference type="PIRSF" id="PIRSF001549">
    <property type="entry name" value="His-tRNA_synth"/>
    <property type="match status" value="1"/>
</dbReference>
<evidence type="ECO:0000256" key="7">
    <source>
        <dbReference type="PIRSR" id="PIRSR001549-1"/>
    </source>
</evidence>
<keyword evidence="4 6" id="KW-0648">Protein biosynthesis</keyword>
<evidence type="ECO:0000256" key="3">
    <source>
        <dbReference type="ARBA" id="ARBA00022840"/>
    </source>
</evidence>
<feature type="binding site" evidence="7">
    <location>
        <position position="109"/>
    </location>
    <ligand>
        <name>L-histidine</name>
        <dbReference type="ChEBI" id="CHEBI:57595"/>
    </ligand>
</feature>
<dbReference type="Gene3D" id="3.40.50.800">
    <property type="entry name" value="Anticodon-binding domain"/>
    <property type="match status" value="1"/>
</dbReference>
<dbReference type="GO" id="GO:0004821">
    <property type="term" value="F:histidine-tRNA ligase activity"/>
    <property type="evidence" value="ECO:0007669"/>
    <property type="project" value="UniProtKB-UniRule"/>
</dbReference>
<keyword evidence="3 6" id="KW-0067">ATP-binding</keyword>
<dbReference type="AlphaFoldDB" id="A0A7J4J3W7"/>
<comment type="subcellular location">
    <subcellularLocation>
        <location evidence="6">Cytoplasm</location>
    </subcellularLocation>
</comment>
<dbReference type="SUPFAM" id="SSF52954">
    <property type="entry name" value="Class II aaRS ABD-related"/>
    <property type="match status" value="1"/>
</dbReference>
<dbReference type="InterPro" id="IPR006195">
    <property type="entry name" value="aa-tRNA-synth_II"/>
</dbReference>
<dbReference type="InterPro" id="IPR036621">
    <property type="entry name" value="Anticodon-bd_dom_sf"/>
</dbReference>
<dbReference type="Gene3D" id="3.30.930.10">
    <property type="entry name" value="Bira Bifunctional Protein, Domain 2"/>
    <property type="match status" value="1"/>
</dbReference>
<dbReference type="InterPro" id="IPR004516">
    <property type="entry name" value="HisRS/HisZ"/>
</dbReference>
<feature type="binding site" evidence="7">
    <location>
        <begin position="262"/>
        <end position="263"/>
    </location>
    <ligand>
        <name>L-histidine</name>
        <dbReference type="ChEBI" id="CHEBI:57595"/>
    </ligand>
</feature>
<keyword evidence="6" id="KW-0030">Aminoacyl-tRNA synthetase</keyword>
<evidence type="ECO:0000256" key="4">
    <source>
        <dbReference type="ARBA" id="ARBA00022917"/>
    </source>
</evidence>
<dbReference type="Pfam" id="PF13393">
    <property type="entry name" value="tRNA-synt_His"/>
    <property type="match status" value="1"/>
</dbReference>
<gene>
    <name evidence="6 9" type="primary">hisS</name>
    <name evidence="9" type="ORF">HA254_04580</name>
</gene>
<dbReference type="PANTHER" id="PTHR11476">
    <property type="entry name" value="HISTIDYL-TRNA SYNTHETASE"/>
    <property type="match status" value="1"/>
</dbReference>
<dbReference type="HAMAP" id="MF_00127">
    <property type="entry name" value="His_tRNA_synth"/>
    <property type="match status" value="1"/>
</dbReference>
<keyword evidence="6 9" id="KW-0436">Ligase</keyword>
<evidence type="ECO:0000313" key="9">
    <source>
        <dbReference type="EMBL" id="HIH09916.1"/>
    </source>
</evidence>
<protein>
    <recommendedName>
        <fullName evidence="6">Histidine--tRNA ligase</fullName>
        <ecNumber evidence="6">6.1.1.21</ecNumber>
    </recommendedName>
    <alternativeName>
        <fullName evidence="6">Histidyl-tRNA synthetase</fullName>
        <shortName evidence="6">HisRS</shortName>
    </alternativeName>
</protein>
<proteinExistence type="inferred from homology"/>
<dbReference type="PANTHER" id="PTHR11476:SF7">
    <property type="entry name" value="HISTIDINE--TRNA LIGASE"/>
    <property type="match status" value="1"/>
</dbReference>
<feature type="binding site" evidence="7">
    <location>
        <begin position="80"/>
        <end position="82"/>
    </location>
    <ligand>
        <name>L-histidine</name>
        <dbReference type="ChEBI" id="CHEBI:57595"/>
    </ligand>
</feature>
<dbReference type="EMBL" id="DUGC01000070">
    <property type="protein sequence ID" value="HIH09916.1"/>
    <property type="molecule type" value="Genomic_DNA"/>
</dbReference>
<evidence type="ECO:0000256" key="2">
    <source>
        <dbReference type="ARBA" id="ARBA00022741"/>
    </source>
</evidence>